<reference evidence="5 6" key="1">
    <citation type="submission" date="2024-11" db="EMBL/GenBank/DDBJ databases">
        <title>Chromosome-level genome assembly of Eucalyptus globulus Labill. provides insights into its genome evolution.</title>
        <authorList>
            <person name="Li X."/>
        </authorList>
    </citation>
    <scope>NUCLEOTIDE SEQUENCE [LARGE SCALE GENOMIC DNA]</scope>
    <source>
        <strain evidence="5">CL2024</strain>
        <tissue evidence="5">Fresh tender leaves</tissue>
    </source>
</reference>
<evidence type="ECO:0000256" key="2">
    <source>
        <dbReference type="RuleBase" id="RU369065"/>
    </source>
</evidence>
<evidence type="ECO:0000259" key="4">
    <source>
        <dbReference type="PROSITE" id="PS51320"/>
    </source>
</evidence>
<feature type="domain" description="Tify" evidence="4">
    <location>
        <begin position="125"/>
        <end position="160"/>
    </location>
</feature>
<comment type="caution">
    <text evidence="5">The sequence shown here is derived from an EMBL/GenBank/DDBJ whole genome shotgun (WGS) entry which is preliminary data.</text>
</comment>
<sequence>MEPESTSLETRDFMKIDPHDTGKQRSSKLPPEKPNSNEDECDRHDIQTELKLTNEASPGVNLFGTNVSTKAPTRNITKAKTDTGRPGSSRQRLLPPQFGCDGSRRVSFLELEMFPQMRDTQFSDCKSATSQLTIFYAGTINVYNNVPVDKAQAIMLLAGESSLTKPMVAKSEDIIKTVLPHPRRISLPSFCKGHDIPMARKKSLCLFLQKRQDRVTNKSPYGSSRRGHREMEPREEEGSRDTGNYGHCSPLSPFPSRSGFLCSVSATKK</sequence>
<dbReference type="GO" id="GO:2000022">
    <property type="term" value="P:regulation of jasmonic acid mediated signaling pathway"/>
    <property type="evidence" value="ECO:0007669"/>
    <property type="project" value="UniProtKB-UniRule"/>
</dbReference>
<evidence type="ECO:0000256" key="1">
    <source>
        <dbReference type="ARBA" id="ARBA00008614"/>
    </source>
</evidence>
<feature type="compositionally biased region" description="Basic and acidic residues" evidence="3">
    <location>
        <begin position="9"/>
        <end position="23"/>
    </location>
</feature>
<accession>A0ABD3JAY9</accession>
<organism evidence="5 6">
    <name type="scientific">Eucalyptus globulus</name>
    <name type="common">Tasmanian blue gum</name>
    <dbReference type="NCBI Taxonomy" id="34317"/>
    <lineage>
        <taxon>Eukaryota</taxon>
        <taxon>Viridiplantae</taxon>
        <taxon>Streptophyta</taxon>
        <taxon>Embryophyta</taxon>
        <taxon>Tracheophyta</taxon>
        <taxon>Spermatophyta</taxon>
        <taxon>Magnoliopsida</taxon>
        <taxon>eudicotyledons</taxon>
        <taxon>Gunneridae</taxon>
        <taxon>Pentapetalae</taxon>
        <taxon>rosids</taxon>
        <taxon>malvids</taxon>
        <taxon>Myrtales</taxon>
        <taxon>Myrtaceae</taxon>
        <taxon>Myrtoideae</taxon>
        <taxon>Eucalypteae</taxon>
        <taxon>Eucalyptus</taxon>
    </lineage>
</organism>
<feature type="region of interest" description="Disordered" evidence="3">
    <location>
        <begin position="1"/>
        <end position="43"/>
    </location>
</feature>
<dbReference type="InterPro" id="IPR040390">
    <property type="entry name" value="TIFY/JAZ"/>
</dbReference>
<evidence type="ECO:0000313" key="6">
    <source>
        <dbReference type="Proteomes" id="UP001634007"/>
    </source>
</evidence>
<keyword evidence="2" id="KW-1184">Jasmonic acid signaling pathway</keyword>
<comment type="function">
    <text evidence="2">Repressor of jasmonate responses.</text>
</comment>
<protein>
    <recommendedName>
        <fullName evidence="2">Protein TIFY</fullName>
    </recommendedName>
    <alternativeName>
        <fullName evidence="2">Jasmonate ZIM domain-containing protein</fullName>
    </alternativeName>
</protein>
<dbReference type="EMBL" id="JBJKBG010000009">
    <property type="protein sequence ID" value="KAL3724180.1"/>
    <property type="molecule type" value="Genomic_DNA"/>
</dbReference>
<keyword evidence="2" id="KW-0539">Nucleus</keyword>
<feature type="region of interest" description="Disordered" evidence="3">
    <location>
        <begin position="216"/>
        <end position="269"/>
    </location>
</feature>
<dbReference type="GO" id="GO:0009611">
    <property type="term" value="P:response to wounding"/>
    <property type="evidence" value="ECO:0007669"/>
    <property type="project" value="UniProtKB-UniRule"/>
</dbReference>
<dbReference type="PANTHER" id="PTHR33077:SF102">
    <property type="entry name" value="PROTEIN TIFY"/>
    <property type="match status" value="1"/>
</dbReference>
<dbReference type="PROSITE" id="PS51320">
    <property type="entry name" value="TIFY"/>
    <property type="match status" value="1"/>
</dbReference>
<dbReference type="GO" id="GO:0005634">
    <property type="term" value="C:nucleus"/>
    <property type="evidence" value="ECO:0007669"/>
    <property type="project" value="UniProtKB-SubCell"/>
</dbReference>
<dbReference type="Proteomes" id="UP001634007">
    <property type="component" value="Unassembled WGS sequence"/>
</dbReference>
<dbReference type="Pfam" id="PF09425">
    <property type="entry name" value="Jas_motif"/>
    <property type="match status" value="1"/>
</dbReference>
<keyword evidence="6" id="KW-1185">Reference proteome</keyword>
<gene>
    <name evidence="5" type="ORF">ACJRO7_036232</name>
</gene>
<comment type="subcellular location">
    <subcellularLocation>
        <location evidence="2">Nucleus</location>
    </subcellularLocation>
</comment>
<dbReference type="InterPro" id="IPR010399">
    <property type="entry name" value="Tify_dom"/>
</dbReference>
<dbReference type="SMART" id="SM00979">
    <property type="entry name" value="TIFY"/>
    <property type="match status" value="1"/>
</dbReference>
<comment type="similarity">
    <text evidence="1 2">Belongs to the TIFY/JAZ family.</text>
</comment>
<comment type="domain">
    <text evidence="2">The jas domain is required for interaction with COI1.</text>
</comment>
<proteinExistence type="inferred from homology"/>
<dbReference type="AlphaFoldDB" id="A0ABD3JAY9"/>
<dbReference type="PANTHER" id="PTHR33077">
    <property type="entry name" value="PROTEIN TIFY 4A-RELATED-RELATED"/>
    <property type="match status" value="1"/>
</dbReference>
<name>A0ABD3JAY9_EUCGL</name>
<feature type="compositionally biased region" description="Basic and acidic residues" evidence="3">
    <location>
        <begin position="229"/>
        <end position="240"/>
    </location>
</feature>
<dbReference type="Pfam" id="PF06200">
    <property type="entry name" value="tify"/>
    <property type="match status" value="1"/>
</dbReference>
<evidence type="ECO:0000256" key="3">
    <source>
        <dbReference type="SAM" id="MobiDB-lite"/>
    </source>
</evidence>
<dbReference type="GO" id="GO:0031347">
    <property type="term" value="P:regulation of defense response"/>
    <property type="evidence" value="ECO:0007669"/>
    <property type="project" value="UniProtKB-UniRule"/>
</dbReference>
<dbReference type="InterPro" id="IPR018467">
    <property type="entry name" value="CCT_CS"/>
</dbReference>
<evidence type="ECO:0000313" key="5">
    <source>
        <dbReference type="EMBL" id="KAL3724180.1"/>
    </source>
</evidence>